<reference evidence="1 2" key="1">
    <citation type="submission" date="2019-03" db="EMBL/GenBank/DDBJ databases">
        <title>First draft genome of Liparis tanakae, snailfish: a comprehensive survey of snailfish specific genes.</title>
        <authorList>
            <person name="Kim W."/>
            <person name="Song I."/>
            <person name="Jeong J.-H."/>
            <person name="Kim D."/>
            <person name="Kim S."/>
            <person name="Ryu S."/>
            <person name="Song J.Y."/>
            <person name="Lee S.K."/>
        </authorList>
    </citation>
    <scope>NUCLEOTIDE SEQUENCE [LARGE SCALE GENOMIC DNA]</scope>
    <source>
        <tissue evidence="1">Muscle</tissue>
    </source>
</reference>
<keyword evidence="2" id="KW-1185">Reference proteome</keyword>
<sequence length="17" mass="2086">MRAVSQAHWEDVLWTRT</sequence>
<dbReference type="AlphaFoldDB" id="A0A4Z2GFM6"/>
<dbReference type="EMBL" id="SRLO01000555">
    <property type="protein sequence ID" value="TNN52209.1"/>
    <property type="molecule type" value="Genomic_DNA"/>
</dbReference>
<name>A0A4Z2GFM6_9TELE</name>
<organism evidence="1 2">
    <name type="scientific">Liparis tanakae</name>
    <name type="common">Tanaka's snailfish</name>
    <dbReference type="NCBI Taxonomy" id="230148"/>
    <lineage>
        <taxon>Eukaryota</taxon>
        <taxon>Metazoa</taxon>
        <taxon>Chordata</taxon>
        <taxon>Craniata</taxon>
        <taxon>Vertebrata</taxon>
        <taxon>Euteleostomi</taxon>
        <taxon>Actinopterygii</taxon>
        <taxon>Neopterygii</taxon>
        <taxon>Teleostei</taxon>
        <taxon>Neoteleostei</taxon>
        <taxon>Acanthomorphata</taxon>
        <taxon>Eupercaria</taxon>
        <taxon>Perciformes</taxon>
        <taxon>Cottioidei</taxon>
        <taxon>Cottales</taxon>
        <taxon>Liparidae</taxon>
        <taxon>Liparis</taxon>
    </lineage>
</organism>
<protein>
    <submittedName>
        <fullName evidence="1">Uncharacterized protein</fullName>
    </submittedName>
</protein>
<dbReference type="Proteomes" id="UP000314294">
    <property type="component" value="Unassembled WGS sequence"/>
</dbReference>
<evidence type="ECO:0000313" key="1">
    <source>
        <dbReference type="EMBL" id="TNN52209.1"/>
    </source>
</evidence>
<accession>A0A4Z2GFM6</accession>
<comment type="caution">
    <text evidence="1">The sequence shown here is derived from an EMBL/GenBank/DDBJ whole genome shotgun (WGS) entry which is preliminary data.</text>
</comment>
<proteinExistence type="predicted"/>
<evidence type="ECO:0000313" key="2">
    <source>
        <dbReference type="Proteomes" id="UP000314294"/>
    </source>
</evidence>
<gene>
    <name evidence="1" type="ORF">EYF80_037565</name>
</gene>